<evidence type="ECO:0000313" key="2">
    <source>
        <dbReference type="Proteomes" id="UP000215155"/>
    </source>
</evidence>
<comment type="caution">
    <text evidence="1">The sequence shown here is derived from an EMBL/GenBank/DDBJ whole genome shotgun (WGS) entry which is preliminary data.</text>
</comment>
<dbReference type="Proteomes" id="UP000215155">
    <property type="component" value="Unassembled WGS sequence"/>
</dbReference>
<accession>A0AA91TMF9</accession>
<sequence length="246" mass="28242">MAKKKNITEMKCPSVFNQNEGQTNAHKIKCRVLIVCEGLKTEPNYFKSFHMMENSGGLVFEITNAGGGINTIQVVQKAIELRDKAIGDKKPYDITWAVFDRDSFDAADFDNAIHMADSNDIRCAWSNEAFELWYIYHFENRITPMSRKEYAHKITTLVREKQKLITGKKSTFVYKKNDPEMRSILLGCGCNEQRAIGWAKKQSETFSNNSFHLHNPCTKVYELVSLLRGEDADFNEFIKSKMTGKK</sequence>
<proteinExistence type="predicted"/>
<dbReference type="AlphaFoldDB" id="A0AA91TMF9"/>
<dbReference type="RefSeq" id="WP_089542533.1">
    <property type="nucleotide sequence ID" value="NZ_NMPZ01000001.1"/>
</dbReference>
<protein>
    <recommendedName>
        <fullName evidence="3">RloB domain-containing protein</fullName>
    </recommendedName>
</protein>
<evidence type="ECO:0008006" key="3">
    <source>
        <dbReference type="Google" id="ProtNLM"/>
    </source>
</evidence>
<gene>
    <name evidence="1" type="ORF">CFT61_00435</name>
</gene>
<reference evidence="1 2" key="1">
    <citation type="submission" date="2017-07" db="EMBL/GenBank/DDBJ databases">
        <title>Draft genome sequence of Prevotella copri isolated from the gut of healthy adult Indian.</title>
        <authorList>
            <person name="Das B."/>
            <person name="Bag S."/>
            <person name="Ghosh T.S."/>
        </authorList>
    </citation>
    <scope>NUCLEOTIDE SEQUENCE [LARGE SCALE GENOMIC DNA]</scope>
    <source>
        <strain evidence="1 2">Indica</strain>
    </source>
</reference>
<dbReference type="InterPro" id="IPR025591">
    <property type="entry name" value="RloB"/>
</dbReference>
<evidence type="ECO:0000313" key="1">
    <source>
        <dbReference type="EMBL" id="OXL45261.1"/>
    </source>
</evidence>
<dbReference type="EMBL" id="NMPZ01000001">
    <property type="protein sequence ID" value="OXL45261.1"/>
    <property type="molecule type" value="Genomic_DNA"/>
</dbReference>
<name>A0AA91TMF9_9BACT</name>
<dbReference type="Pfam" id="PF13707">
    <property type="entry name" value="RloB"/>
    <property type="match status" value="1"/>
</dbReference>
<organism evidence="1 2">
    <name type="scientific">Segatella copri</name>
    <dbReference type="NCBI Taxonomy" id="165179"/>
    <lineage>
        <taxon>Bacteria</taxon>
        <taxon>Pseudomonadati</taxon>
        <taxon>Bacteroidota</taxon>
        <taxon>Bacteroidia</taxon>
        <taxon>Bacteroidales</taxon>
        <taxon>Prevotellaceae</taxon>
        <taxon>Segatella</taxon>
    </lineage>
</organism>